<dbReference type="EMBL" id="JAQQBS010000002">
    <property type="protein sequence ID" value="KAK0171954.1"/>
    <property type="molecule type" value="Genomic_DNA"/>
</dbReference>
<name>A0AA39KSC7_9HYME</name>
<feature type="active site" description="Nucleophile" evidence="4">
    <location>
        <position position="62"/>
    </location>
</feature>
<feature type="domain" description="Pseudouridine synthase I TruA alpha/beta" evidence="7">
    <location>
        <begin position="168"/>
        <end position="287"/>
    </location>
</feature>
<dbReference type="HAMAP" id="MF_00171">
    <property type="entry name" value="TruA"/>
    <property type="match status" value="1"/>
</dbReference>
<keyword evidence="2 6" id="KW-0819">tRNA processing</keyword>
<dbReference type="Gene3D" id="3.30.70.660">
    <property type="entry name" value="Pseudouridine synthase I, catalytic domain, C-terminal subdomain"/>
    <property type="match status" value="1"/>
</dbReference>
<evidence type="ECO:0000256" key="4">
    <source>
        <dbReference type="PIRSR" id="PIRSR001430-1"/>
    </source>
</evidence>
<evidence type="ECO:0000259" key="7">
    <source>
        <dbReference type="Pfam" id="PF01416"/>
    </source>
</evidence>
<dbReference type="GO" id="GO:0003723">
    <property type="term" value="F:RNA binding"/>
    <property type="evidence" value="ECO:0007669"/>
    <property type="project" value="InterPro"/>
</dbReference>
<evidence type="ECO:0000256" key="5">
    <source>
        <dbReference type="PIRSR" id="PIRSR001430-2"/>
    </source>
</evidence>
<dbReference type="AlphaFoldDB" id="A0AA39KSC7"/>
<dbReference type="Proteomes" id="UP001168990">
    <property type="component" value="Unassembled WGS sequence"/>
</dbReference>
<dbReference type="InterPro" id="IPR020094">
    <property type="entry name" value="TruA/RsuA/RluB/E/F_N"/>
</dbReference>
<evidence type="ECO:0000256" key="6">
    <source>
        <dbReference type="RuleBase" id="RU003792"/>
    </source>
</evidence>
<evidence type="ECO:0000256" key="3">
    <source>
        <dbReference type="ARBA" id="ARBA00023235"/>
    </source>
</evidence>
<keyword evidence="9" id="KW-1185">Reference proteome</keyword>
<organism evidence="8 9">
    <name type="scientific">Microctonus aethiopoides</name>
    <dbReference type="NCBI Taxonomy" id="144406"/>
    <lineage>
        <taxon>Eukaryota</taxon>
        <taxon>Metazoa</taxon>
        <taxon>Ecdysozoa</taxon>
        <taxon>Arthropoda</taxon>
        <taxon>Hexapoda</taxon>
        <taxon>Insecta</taxon>
        <taxon>Pterygota</taxon>
        <taxon>Neoptera</taxon>
        <taxon>Endopterygota</taxon>
        <taxon>Hymenoptera</taxon>
        <taxon>Apocrita</taxon>
        <taxon>Ichneumonoidea</taxon>
        <taxon>Braconidae</taxon>
        <taxon>Euphorinae</taxon>
        <taxon>Microctonus</taxon>
    </lineage>
</organism>
<dbReference type="PANTHER" id="PTHR11142">
    <property type="entry name" value="PSEUDOURIDYLATE SYNTHASE"/>
    <property type="match status" value="1"/>
</dbReference>
<comment type="caution">
    <text evidence="8">The sequence shown here is derived from an EMBL/GenBank/DDBJ whole genome shotgun (WGS) entry which is preliminary data.</text>
</comment>
<dbReference type="PIRSF" id="PIRSF001430">
    <property type="entry name" value="tRNA_psdUrid_synth"/>
    <property type="match status" value="1"/>
</dbReference>
<dbReference type="InterPro" id="IPR020097">
    <property type="entry name" value="PsdUridine_synth_TruA_a/b_dom"/>
</dbReference>
<dbReference type="PANTHER" id="PTHR11142:SF0">
    <property type="entry name" value="TRNA PSEUDOURIDINE SYNTHASE-LIKE 1"/>
    <property type="match status" value="1"/>
</dbReference>
<keyword evidence="3 6" id="KW-0413">Isomerase</keyword>
<dbReference type="GO" id="GO:0160147">
    <property type="term" value="F:tRNA pseudouridine(38-40) synthase activity"/>
    <property type="evidence" value="ECO:0007669"/>
    <property type="project" value="UniProtKB-EC"/>
</dbReference>
<reference evidence="8" key="1">
    <citation type="journal article" date="2023" name="bioRxiv">
        <title>Scaffold-level genome assemblies of two parasitoid biocontrol wasps reveal the parthenogenesis mechanism and an associated novel virus.</title>
        <authorList>
            <person name="Inwood S."/>
            <person name="Skelly J."/>
            <person name="Guhlin J."/>
            <person name="Harrop T."/>
            <person name="Goldson S."/>
            <person name="Dearden P."/>
        </authorList>
    </citation>
    <scope>NUCLEOTIDE SEQUENCE</scope>
    <source>
        <strain evidence="8">Irish</strain>
        <tissue evidence="8">Whole body</tissue>
    </source>
</reference>
<comment type="similarity">
    <text evidence="1 6">Belongs to the tRNA pseudouridine synthase TruA family.</text>
</comment>
<feature type="binding site" evidence="5">
    <location>
        <position position="127"/>
    </location>
    <ligand>
        <name>substrate</name>
    </ligand>
</feature>
<dbReference type="InterPro" id="IPR020103">
    <property type="entry name" value="PsdUridine_synth_cat_dom_sf"/>
</dbReference>
<dbReference type="GO" id="GO:0031119">
    <property type="term" value="P:tRNA pseudouridine synthesis"/>
    <property type="evidence" value="ECO:0007669"/>
    <property type="project" value="TreeGrafter"/>
</dbReference>
<dbReference type="Gene3D" id="3.30.70.580">
    <property type="entry name" value="Pseudouridine synthase I, catalytic domain, N-terminal subdomain"/>
    <property type="match status" value="1"/>
</dbReference>
<gene>
    <name evidence="8" type="ORF">PV328_005340</name>
</gene>
<evidence type="ECO:0000313" key="8">
    <source>
        <dbReference type="EMBL" id="KAK0171954.1"/>
    </source>
</evidence>
<evidence type="ECO:0000256" key="1">
    <source>
        <dbReference type="ARBA" id="ARBA00009375"/>
    </source>
</evidence>
<dbReference type="EC" id="5.4.99.12" evidence="6"/>
<accession>A0AA39KSC7</accession>
<dbReference type="InterPro" id="IPR001406">
    <property type="entry name" value="PsdUridine_synth_TruA"/>
</dbReference>
<reference evidence="8" key="2">
    <citation type="submission" date="2023-03" db="EMBL/GenBank/DDBJ databases">
        <authorList>
            <person name="Inwood S.N."/>
            <person name="Skelly J.G."/>
            <person name="Guhlin J."/>
            <person name="Harrop T.W.R."/>
            <person name="Goldson S.G."/>
            <person name="Dearden P.K."/>
        </authorList>
    </citation>
    <scope>NUCLEOTIDE SEQUENCE</scope>
    <source>
        <strain evidence="8">Irish</strain>
        <tissue evidence="8">Whole body</tissue>
    </source>
</reference>
<comment type="catalytic activity">
    <reaction evidence="6">
        <text>uridine(38/39/40) in tRNA = pseudouridine(38/39/40) in tRNA</text>
        <dbReference type="Rhea" id="RHEA:22376"/>
        <dbReference type="Rhea" id="RHEA-COMP:10085"/>
        <dbReference type="Rhea" id="RHEA-COMP:10087"/>
        <dbReference type="ChEBI" id="CHEBI:65314"/>
        <dbReference type="ChEBI" id="CHEBI:65315"/>
        <dbReference type="EC" id="5.4.99.12"/>
    </reaction>
</comment>
<evidence type="ECO:0000313" key="9">
    <source>
        <dbReference type="Proteomes" id="UP001168990"/>
    </source>
</evidence>
<sequence length="306" mass="35250">MVRYLIFMSYIGTRYRGAAKQINNNRLLDLDSIQGALEAALRSAFYPTSKIPPIVAISSRTDAGVHAFCNTAQVELEHPQGLIYDANYITAKLNLWFARCGHEIRIVSIRPITQEFNARFSAKSRTYFYRFAIAKDCNEHQMPIVELGRSWRVSYRSGDIDVEALRQATKLFMGRKNFSSFSPKNKTNRNIDYVKELMELTVEPAMPLMLEDPRSEMFNFWHITVRSKSFVYNQVRRIVGALMGLASGCINEKDITTMLQVPSYLNWDNRLSIAPPCGLYLKNVEYDDEELARCTIKQEKIELNEK</sequence>
<dbReference type="Pfam" id="PF01416">
    <property type="entry name" value="PseudoU_synth_1"/>
    <property type="match status" value="1"/>
</dbReference>
<dbReference type="SUPFAM" id="SSF55120">
    <property type="entry name" value="Pseudouridine synthase"/>
    <property type="match status" value="1"/>
</dbReference>
<proteinExistence type="inferred from homology"/>
<evidence type="ECO:0000256" key="2">
    <source>
        <dbReference type="ARBA" id="ARBA00022694"/>
    </source>
</evidence>
<protein>
    <recommendedName>
        <fullName evidence="6">tRNA pseudouridine synthase</fullName>
        <ecNumber evidence="6">5.4.99.12</ecNumber>
    </recommendedName>
</protein>
<dbReference type="InterPro" id="IPR020095">
    <property type="entry name" value="PsdUridine_synth_TruA_C"/>
</dbReference>